<protein>
    <recommendedName>
        <fullName evidence="5">Diguanylate phosphodiesterase</fullName>
    </recommendedName>
</protein>
<dbReference type="InterPro" id="IPR035919">
    <property type="entry name" value="EAL_sf"/>
</dbReference>
<evidence type="ECO:0000259" key="1">
    <source>
        <dbReference type="PROSITE" id="PS50883"/>
    </source>
</evidence>
<dbReference type="PROSITE" id="PS51833">
    <property type="entry name" value="HDOD"/>
    <property type="match status" value="1"/>
</dbReference>
<keyword evidence="4" id="KW-1185">Reference proteome</keyword>
<evidence type="ECO:0008006" key="5">
    <source>
        <dbReference type="Google" id="ProtNLM"/>
    </source>
</evidence>
<dbReference type="RefSeq" id="WP_188377310.1">
    <property type="nucleotide sequence ID" value="NZ_BMEL01000002.1"/>
</dbReference>
<organism evidence="3 4">
    <name type="scientific">Halobacillus andaensis</name>
    <dbReference type="NCBI Taxonomy" id="1176239"/>
    <lineage>
        <taxon>Bacteria</taxon>
        <taxon>Bacillati</taxon>
        <taxon>Bacillota</taxon>
        <taxon>Bacilli</taxon>
        <taxon>Bacillales</taxon>
        <taxon>Bacillaceae</taxon>
        <taxon>Halobacillus</taxon>
    </lineage>
</organism>
<sequence length="416" mass="47811">MEVFVARQPIVDGRNDICGYELLYRNSKENTFPQTDGNKATREVLINSFLTIGLERLSQNHPCFINFTEELLMDKVPEYFDPSKLIVEILEDVNWNGDLIKVCRELKEKGFSIALDDVMSIEQTDIHELLTYVDILKVDIRQSSETIRAEIGKIAQDKNITLLAEKVETAEEFNQCMKEGFELFQGYYISRPVIVSAVDIPLYRSSYFQIIKELSVEEEHINLDRVIQIFEGDLALTYKLLRLINFSSTLSMPVQSIKQAVQLFGVEPLKKWMYVFTVEEESPAPASQETMKSSLQRAKMCEQIGISIGHNRLGEQYFLTGLLSSVDVMMQCSPEEVMNTLPLDAAIHEALNGEENMHRFILDIVVAIEQADFDRLEPILEKMDLRLSELLEIYGQAIAWTEQLYNRHLHLEEVHG</sequence>
<evidence type="ECO:0000259" key="2">
    <source>
        <dbReference type="PROSITE" id="PS51833"/>
    </source>
</evidence>
<accession>A0A917B6D2</accession>
<comment type="caution">
    <text evidence="3">The sequence shown here is derived from an EMBL/GenBank/DDBJ whole genome shotgun (WGS) entry which is preliminary data.</text>
</comment>
<dbReference type="PROSITE" id="PS50883">
    <property type="entry name" value="EAL"/>
    <property type="match status" value="1"/>
</dbReference>
<dbReference type="Pfam" id="PF08668">
    <property type="entry name" value="HDOD"/>
    <property type="match status" value="1"/>
</dbReference>
<reference evidence="3" key="2">
    <citation type="submission" date="2020-09" db="EMBL/GenBank/DDBJ databases">
        <authorList>
            <person name="Sun Q."/>
            <person name="Zhou Y."/>
        </authorList>
    </citation>
    <scope>NUCLEOTIDE SEQUENCE</scope>
    <source>
        <strain evidence="3">CGMCC 1.12153</strain>
    </source>
</reference>
<dbReference type="SMART" id="SM00052">
    <property type="entry name" value="EAL"/>
    <property type="match status" value="1"/>
</dbReference>
<proteinExistence type="predicted"/>
<dbReference type="EMBL" id="BMEL01000002">
    <property type="protein sequence ID" value="GGF20963.1"/>
    <property type="molecule type" value="Genomic_DNA"/>
</dbReference>
<dbReference type="SUPFAM" id="SSF141868">
    <property type="entry name" value="EAL domain-like"/>
    <property type="match status" value="1"/>
</dbReference>
<dbReference type="InterPro" id="IPR052340">
    <property type="entry name" value="RNase_Y/CdgJ"/>
</dbReference>
<dbReference type="Pfam" id="PF00563">
    <property type="entry name" value="EAL"/>
    <property type="match status" value="1"/>
</dbReference>
<dbReference type="Gene3D" id="3.20.20.450">
    <property type="entry name" value="EAL domain"/>
    <property type="match status" value="1"/>
</dbReference>
<dbReference type="Gene3D" id="1.10.3210.10">
    <property type="entry name" value="Hypothetical protein af1432"/>
    <property type="match status" value="1"/>
</dbReference>
<dbReference type="PANTHER" id="PTHR33525:SF4">
    <property type="entry name" value="CYCLIC DI-GMP PHOSPHODIESTERASE CDGJ"/>
    <property type="match status" value="1"/>
</dbReference>
<evidence type="ECO:0000313" key="4">
    <source>
        <dbReference type="Proteomes" id="UP000660110"/>
    </source>
</evidence>
<feature type="domain" description="EAL" evidence="1">
    <location>
        <begin position="1"/>
        <end position="206"/>
    </location>
</feature>
<evidence type="ECO:0000313" key="3">
    <source>
        <dbReference type="EMBL" id="GGF20963.1"/>
    </source>
</evidence>
<dbReference type="InterPro" id="IPR001633">
    <property type="entry name" value="EAL_dom"/>
</dbReference>
<dbReference type="PIRSF" id="PIRSF003180">
    <property type="entry name" value="DiGMPpdiest_YuxH"/>
    <property type="match status" value="1"/>
</dbReference>
<dbReference type="InterPro" id="IPR014408">
    <property type="entry name" value="dGMP_Pdiesterase_EAL/HD-GYP"/>
</dbReference>
<name>A0A917B6D2_HALAA</name>
<dbReference type="InterPro" id="IPR013976">
    <property type="entry name" value="HDOD"/>
</dbReference>
<dbReference type="Proteomes" id="UP000660110">
    <property type="component" value="Unassembled WGS sequence"/>
</dbReference>
<gene>
    <name evidence="3" type="primary">yuxH</name>
    <name evidence="3" type="ORF">GCM10010954_19670</name>
</gene>
<dbReference type="SUPFAM" id="SSF109604">
    <property type="entry name" value="HD-domain/PDEase-like"/>
    <property type="match status" value="1"/>
</dbReference>
<feature type="domain" description="HDOD" evidence="2">
    <location>
        <begin position="200"/>
        <end position="389"/>
    </location>
</feature>
<dbReference type="PANTHER" id="PTHR33525">
    <property type="match status" value="1"/>
</dbReference>
<dbReference type="AlphaFoldDB" id="A0A917B6D2"/>
<reference evidence="3" key="1">
    <citation type="journal article" date="2014" name="Int. J. Syst. Evol. Microbiol.">
        <title>Complete genome sequence of Corynebacterium casei LMG S-19264T (=DSM 44701T), isolated from a smear-ripened cheese.</title>
        <authorList>
            <consortium name="US DOE Joint Genome Institute (JGI-PGF)"/>
            <person name="Walter F."/>
            <person name="Albersmeier A."/>
            <person name="Kalinowski J."/>
            <person name="Ruckert C."/>
        </authorList>
    </citation>
    <scope>NUCLEOTIDE SEQUENCE</scope>
    <source>
        <strain evidence="3">CGMCC 1.12153</strain>
    </source>
</reference>